<sequence>MKNNVLTYVMTYNTMDFSDIFMREVDERFCYIQYDKFDLIMIKENNYINATKLCQLGNKKLRNWLKLDTSKELIMQLESVNRVLKINITESDMNDENDYRLKAIVNVCNEDTTDSAYDVSGSYVHPDLVIHIAFWISPLFAIKVSRIINCYMLKQYEFQLKEKKDINEELLHILHIINRKYDKDTIELKERYYEQRKELREYNKQNNEKYDKDTKRLKEYNKRMEEKYNRDITELKEYSKRMEERYNKDIKELKEYNKRMEEKYNKDIKELKERNKELSKYSKHIEDKYDINIRELKVKLDGIRDSLKTSISNISCKLPPPNSNEPPQLVIKTEILK</sequence>
<dbReference type="SMART" id="SM01252">
    <property type="entry name" value="KilA-N"/>
    <property type="match status" value="1"/>
</dbReference>
<feature type="coiled-coil region" evidence="1">
    <location>
        <begin position="203"/>
        <end position="288"/>
    </location>
</feature>
<dbReference type="SUPFAM" id="SSF58113">
    <property type="entry name" value="Apolipoprotein A-I"/>
    <property type="match status" value="1"/>
</dbReference>
<evidence type="ECO:0000256" key="1">
    <source>
        <dbReference type="SAM" id="Coils"/>
    </source>
</evidence>
<organism evidence="3">
    <name type="scientific">Apapanepox virus</name>
    <dbReference type="NCBI Taxonomy" id="3049969"/>
    <lineage>
        <taxon>Viruses</taxon>
        <taxon>Varidnaviria</taxon>
        <taxon>Bamfordvirae</taxon>
        <taxon>Nucleocytoviricota</taxon>
        <taxon>Pokkesviricetes</taxon>
        <taxon>Chitovirales</taxon>
        <taxon>Poxviridae</taxon>
        <taxon>Chordopoxvirinae</taxon>
        <taxon>Avipoxvirus</taxon>
    </lineage>
</organism>
<gene>
    <name evidence="3" type="ORF">APAPVX9-212</name>
</gene>
<reference evidence="3" key="1">
    <citation type="submission" date="2023-04" db="EMBL/GenBank/DDBJ databases">
        <title>Genomic characterization of avipoxvirus isolates from Apapne (Himatione sanguinea).</title>
        <authorList>
            <person name="Butt S.L."/>
            <person name="Do Nascimento G.M."/>
        </authorList>
    </citation>
    <scope>NUCLEOTIDE SEQUENCE</scope>
    <source>
        <strain evidence="3">APAPVX9</strain>
    </source>
</reference>
<evidence type="ECO:0000313" key="3">
    <source>
        <dbReference type="EMBL" id="WHV01658.1"/>
    </source>
</evidence>
<dbReference type="InterPro" id="IPR018004">
    <property type="entry name" value="KilA/APSES_HTH"/>
</dbReference>
<dbReference type="InterPro" id="IPR017880">
    <property type="entry name" value="KilA_N"/>
</dbReference>
<dbReference type="Pfam" id="PF04383">
    <property type="entry name" value="KilA-N"/>
    <property type="match status" value="1"/>
</dbReference>
<dbReference type="EMBL" id="OQ865377">
    <property type="protein sequence ID" value="WHV01658.1"/>
    <property type="molecule type" value="Genomic_DNA"/>
</dbReference>
<protein>
    <submittedName>
        <fullName evidence="3">KilA N domain protein</fullName>
    </submittedName>
</protein>
<feature type="domain" description="KilA-N" evidence="2">
    <location>
        <begin position="28"/>
        <end position="151"/>
    </location>
</feature>
<dbReference type="PROSITE" id="PS51301">
    <property type="entry name" value="KILA_N"/>
    <property type="match status" value="1"/>
</dbReference>
<evidence type="ECO:0000259" key="2">
    <source>
        <dbReference type="PROSITE" id="PS51301"/>
    </source>
</evidence>
<name>A0AAT9UPS0_9POXV</name>
<accession>A0AAT9UPS0</accession>
<proteinExistence type="predicted"/>
<keyword evidence="1" id="KW-0175">Coiled coil</keyword>